<keyword evidence="3" id="KW-0436">Ligase</keyword>
<proteinExistence type="predicted"/>
<feature type="domain" description="AMP-dependent synthetase/ligase" evidence="2">
    <location>
        <begin position="17"/>
        <end position="397"/>
    </location>
</feature>
<dbReference type="PROSITE" id="PS00455">
    <property type="entry name" value="AMP_BINDING"/>
    <property type="match status" value="1"/>
</dbReference>
<dbReference type="InterPro" id="IPR020845">
    <property type="entry name" value="AMP-binding_CS"/>
</dbReference>
<organism evidence="3">
    <name type="scientific">hydrothermal vent metagenome</name>
    <dbReference type="NCBI Taxonomy" id="652676"/>
    <lineage>
        <taxon>unclassified sequences</taxon>
        <taxon>metagenomes</taxon>
        <taxon>ecological metagenomes</taxon>
    </lineage>
</organism>
<dbReference type="Pfam" id="PF00501">
    <property type="entry name" value="AMP-binding"/>
    <property type="match status" value="1"/>
</dbReference>
<name>A0A1W1BJS8_9ZZZZ</name>
<gene>
    <name evidence="3" type="ORF">MNB_SM-7-968</name>
</gene>
<dbReference type="EC" id="6.2.1.3" evidence="3"/>
<dbReference type="GO" id="GO:0004467">
    <property type="term" value="F:long-chain fatty acid-CoA ligase activity"/>
    <property type="evidence" value="ECO:0007669"/>
    <property type="project" value="UniProtKB-EC"/>
</dbReference>
<dbReference type="InterPro" id="IPR042099">
    <property type="entry name" value="ANL_N_sf"/>
</dbReference>
<dbReference type="GO" id="GO:0016020">
    <property type="term" value="C:membrane"/>
    <property type="evidence" value="ECO:0007669"/>
    <property type="project" value="TreeGrafter"/>
</dbReference>
<evidence type="ECO:0000259" key="2">
    <source>
        <dbReference type="Pfam" id="PF00501"/>
    </source>
</evidence>
<dbReference type="InterPro" id="IPR000873">
    <property type="entry name" value="AMP-dep_synth/lig_dom"/>
</dbReference>
<evidence type="ECO:0000256" key="1">
    <source>
        <dbReference type="ARBA" id="ARBA00024484"/>
    </source>
</evidence>
<dbReference type="InterPro" id="IPR045851">
    <property type="entry name" value="AMP-bd_C_sf"/>
</dbReference>
<sequence length="543" mass="61626">MQYPYKDLEKLTLPSLFEYAVKKYGKRDAFAVVGEKPFSYNDFELLVKKMSELFLVSGLKKGDKVILLSENMPNWGVAYFGVTSFGGVIVPVLPDFNPIDIHNIITHSEAKAVIVSSKYLHVIEQYEKKEDLLFAFNLESFTMEFSHIKESQEAIYEEVFEEDLASILYTSGTTGHSKGVMLSHKNLVSNATSIYNHIEVRSDDVWLSILPLAHVFECTAGMLIPILHGSSVYYLKKMPTPTILLDALQKVRPTMMLSVPLIIEKIYKNKILPSFTNSFLMKTLYSIPFIRKKLNQIAGEKLLQSFGGRIRFFAIGGAPLSPYVEQFLIEAKFPYIVGYGLSETSPLLTVVKRDGKIHFQSAGYPVANTQLKIQDKDEKTGIGEIVAKSPSVMMGYFKDPQKTAEVMEDGWFFTGDLGYIDKDGYLYIRGRSKNVIIGPSGENIYPEQLEAVINQKKGVVESLVIESDKKLIAKIHLDEEFVDNLVQKFPKEQQQRKIDEYLEKMRKEVNSEVASFSKISKFIAVDEPFVKTPTKKIKRYLHT</sequence>
<dbReference type="Gene3D" id="3.30.300.30">
    <property type="match status" value="1"/>
</dbReference>
<evidence type="ECO:0000313" key="3">
    <source>
        <dbReference type="EMBL" id="SFV53768.1"/>
    </source>
</evidence>
<protein>
    <submittedName>
        <fullName evidence="3">Long-chain-fatty-acid--CoA ligase</fullName>
        <ecNumber evidence="3">6.2.1.3</ecNumber>
    </submittedName>
</protein>
<comment type="catalytic activity">
    <reaction evidence="1">
        <text>a long-chain fatty acid + ATP + CoA = a long-chain fatty acyl-CoA + AMP + diphosphate</text>
        <dbReference type="Rhea" id="RHEA:15421"/>
        <dbReference type="ChEBI" id="CHEBI:30616"/>
        <dbReference type="ChEBI" id="CHEBI:33019"/>
        <dbReference type="ChEBI" id="CHEBI:57287"/>
        <dbReference type="ChEBI" id="CHEBI:57560"/>
        <dbReference type="ChEBI" id="CHEBI:83139"/>
        <dbReference type="ChEBI" id="CHEBI:456215"/>
        <dbReference type="EC" id="6.2.1.3"/>
    </reaction>
    <physiologicalReaction direction="left-to-right" evidence="1">
        <dbReference type="Rhea" id="RHEA:15422"/>
    </physiologicalReaction>
</comment>
<dbReference type="PANTHER" id="PTHR43272">
    <property type="entry name" value="LONG-CHAIN-FATTY-ACID--COA LIGASE"/>
    <property type="match status" value="1"/>
</dbReference>
<dbReference type="SUPFAM" id="SSF56801">
    <property type="entry name" value="Acetyl-CoA synthetase-like"/>
    <property type="match status" value="1"/>
</dbReference>
<dbReference type="EMBL" id="FPHB01000022">
    <property type="protein sequence ID" value="SFV53768.1"/>
    <property type="molecule type" value="Genomic_DNA"/>
</dbReference>
<reference evidence="3" key="1">
    <citation type="submission" date="2016-10" db="EMBL/GenBank/DDBJ databases">
        <authorList>
            <person name="de Groot N.N."/>
        </authorList>
    </citation>
    <scope>NUCLEOTIDE SEQUENCE</scope>
</reference>
<dbReference type="Gene3D" id="3.40.50.12780">
    <property type="entry name" value="N-terminal domain of ligase-like"/>
    <property type="match status" value="1"/>
</dbReference>
<dbReference type="AlphaFoldDB" id="A0A1W1BJS8"/>
<accession>A0A1W1BJS8</accession>
<dbReference type="PANTHER" id="PTHR43272:SF52">
    <property type="entry name" value="AMP-DEPENDENT SYNTHETASE_LIGASE DOMAIN-CONTAINING PROTEIN"/>
    <property type="match status" value="1"/>
</dbReference>